<proteinExistence type="predicted"/>
<dbReference type="EMBL" id="MU274928">
    <property type="protein sequence ID" value="KAI0085832.1"/>
    <property type="molecule type" value="Genomic_DNA"/>
</dbReference>
<keyword evidence="1" id="KW-0808">Transferase</keyword>
<keyword evidence="1" id="KW-0489">Methyltransferase</keyword>
<sequence length="475" mass="52529">MSEELQALCRILNEAVDTILTVCDQRNEDFPSINAPVQPSEFSAQGIRNDASVARAIKLGVAAANQLAITLQSPLQTVIGFGPQATLSANVAAVERNHVAEIIRRYGSEGMRASDIVKYNGTTTSFPERILRHLATHHVFREVSPGVFAHNMLSSLLDSGKDLEVIIKKYFDDTNGLLAFMSVLTHEQMKTYAYIPELMTDIAIVDSQELNDASVQKAYNTKLGYWKYLDLPENAFVNRRFNIAMQGISSMQPPGTILTTYDWKSLPEYGLVVDIGSGLGHVSLDIASVRPDLNFVLEDREVVLQDAKEHWAKYAPAILANTHFIPTDYLSPQPPLPATPDIFVLRHILHNLSDKYASILLKHLRTASGPHTKLVVIDYVVEHPCLTPQNSNCKPQDAIPGATAPTAPSPLLPNFGVAAALPYHMDMIMLSHFNSKERTIENWTSLLSASGWELVRVNRDATNKTDWPLLVAEIA</sequence>
<gene>
    <name evidence="1" type="ORF">BDY19DRAFT_896026</name>
</gene>
<evidence type="ECO:0000313" key="1">
    <source>
        <dbReference type="EMBL" id="KAI0085832.1"/>
    </source>
</evidence>
<accession>A0ACB8TUY2</accession>
<name>A0ACB8TUY2_9APHY</name>
<evidence type="ECO:0000313" key="2">
    <source>
        <dbReference type="Proteomes" id="UP001055072"/>
    </source>
</evidence>
<reference evidence="1" key="1">
    <citation type="journal article" date="2021" name="Environ. Microbiol.">
        <title>Gene family expansions and transcriptome signatures uncover fungal adaptations to wood decay.</title>
        <authorList>
            <person name="Hage H."/>
            <person name="Miyauchi S."/>
            <person name="Viragh M."/>
            <person name="Drula E."/>
            <person name="Min B."/>
            <person name="Chaduli D."/>
            <person name="Navarro D."/>
            <person name="Favel A."/>
            <person name="Norest M."/>
            <person name="Lesage-Meessen L."/>
            <person name="Balint B."/>
            <person name="Merenyi Z."/>
            <person name="de Eugenio L."/>
            <person name="Morin E."/>
            <person name="Martinez A.T."/>
            <person name="Baldrian P."/>
            <person name="Stursova M."/>
            <person name="Martinez M.J."/>
            <person name="Novotny C."/>
            <person name="Magnuson J.K."/>
            <person name="Spatafora J.W."/>
            <person name="Maurice S."/>
            <person name="Pangilinan J."/>
            <person name="Andreopoulos W."/>
            <person name="LaButti K."/>
            <person name="Hundley H."/>
            <person name="Na H."/>
            <person name="Kuo A."/>
            <person name="Barry K."/>
            <person name="Lipzen A."/>
            <person name="Henrissat B."/>
            <person name="Riley R."/>
            <person name="Ahrendt S."/>
            <person name="Nagy L.G."/>
            <person name="Grigoriev I.V."/>
            <person name="Martin F."/>
            <person name="Rosso M.N."/>
        </authorList>
    </citation>
    <scope>NUCLEOTIDE SEQUENCE</scope>
    <source>
        <strain evidence="1">CBS 384.51</strain>
    </source>
</reference>
<keyword evidence="2" id="KW-1185">Reference proteome</keyword>
<protein>
    <submittedName>
        <fullName evidence="1">S-adenosyl-L-methionine-dependent methyltransferase</fullName>
    </submittedName>
</protein>
<comment type="caution">
    <text evidence="1">The sequence shown here is derived from an EMBL/GenBank/DDBJ whole genome shotgun (WGS) entry which is preliminary data.</text>
</comment>
<organism evidence="1 2">
    <name type="scientific">Irpex rosettiformis</name>
    <dbReference type="NCBI Taxonomy" id="378272"/>
    <lineage>
        <taxon>Eukaryota</taxon>
        <taxon>Fungi</taxon>
        <taxon>Dikarya</taxon>
        <taxon>Basidiomycota</taxon>
        <taxon>Agaricomycotina</taxon>
        <taxon>Agaricomycetes</taxon>
        <taxon>Polyporales</taxon>
        <taxon>Irpicaceae</taxon>
        <taxon>Irpex</taxon>
    </lineage>
</organism>
<dbReference type="Proteomes" id="UP001055072">
    <property type="component" value="Unassembled WGS sequence"/>
</dbReference>